<dbReference type="SUPFAM" id="SSF111038">
    <property type="entry name" value="YjbQ-like"/>
    <property type="match status" value="1"/>
</dbReference>
<accession>A0A2N8PTP1</accession>
<dbReference type="AlphaFoldDB" id="A0A2N8PTP1"/>
<dbReference type="Pfam" id="PF01894">
    <property type="entry name" value="YjbQ"/>
    <property type="match status" value="1"/>
</dbReference>
<dbReference type="Gene3D" id="2.60.120.460">
    <property type="entry name" value="YjbQ-like"/>
    <property type="match status" value="1"/>
</dbReference>
<reference evidence="1 2" key="1">
    <citation type="submission" date="2018-12" db="EMBL/GenBank/DDBJ databases">
        <title>A novel vanA-carrying plasmid in a clinical isolate of Enterococcus avium.</title>
        <authorList>
            <person name="Bernasconi O.J."/>
            <person name="Luzzaro F."/>
            <person name="Endimiani A."/>
        </authorList>
    </citation>
    <scope>NUCLEOTIDE SEQUENCE [LARGE SCALE GENOMIC DNA]</scope>
    <source>
        <strain evidence="1 2">LC0559/18</strain>
    </source>
</reference>
<evidence type="ECO:0000313" key="1">
    <source>
        <dbReference type="EMBL" id="RVU92507.1"/>
    </source>
</evidence>
<comment type="caution">
    <text evidence="1">The sequence shown here is derived from an EMBL/GenBank/DDBJ whole genome shotgun (WGS) entry which is preliminary data.</text>
</comment>
<dbReference type="InterPro" id="IPR035917">
    <property type="entry name" value="YjbQ-like_sf"/>
</dbReference>
<organism evidence="1 2">
    <name type="scientific">Enterococcus avium</name>
    <name type="common">Streptococcus avium</name>
    <dbReference type="NCBI Taxonomy" id="33945"/>
    <lineage>
        <taxon>Bacteria</taxon>
        <taxon>Bacillati</taxon>
        <taxon>Bacillota</taxon>
        <taxon>Bacilli</taxon>
        <taxon>Lactobacillales</taxon>
        <taxon>Enterococcaceae</taxon>
        <taxon>Enterococcus</taxon>
    </lineage>
</organism>
<dbReference type="RefSeq" id="WP_102873175.1">
    <property type="nucleotide sequence ID" value="NZ_JBPFMR010000126.1"/>
</dbReference>
<proteinExistence type="predicted"/>
<sequence>MAVKHEQLSLDTQAGKVTYLDITLQLRKAIKNSGVQDGLCAITTPHTTCSVIFEEYVHDKDWKGDEFLQVDQNRILDKLIPRQYTESDYLYPGPAHVEFLKDLAAKDPNYLPDPVSILNADAHIKGSFFGASETVIIKDGEPLIGSVGYLYFVDWDQNRERTRTCNLMIMGE</sequence>
<dbReference type="Proteomes" id="UP000288388">
    <property type="component" value="Unassembled WGS sequence"/>
</dbReference>
<protein>
    <submittedName>
        <fullName evidence="1">YjbQ family protein</fullName>
    </submittedName>
</protein>
<name>A0A2N8PTP1_ENTAV</name>
<gene>
    <name evidence="1" type="ORF">EK398_18490</name>
</gene>
<dbReference type="InterPro" id="IPR001602">
    <property type="entry name" value="UPF0047_YjbQ-like"/>
</dbReference>
<dbReference type="EMBL" id="RYZS01000002">
    <property type="protein sequence ID" value="RVU92507.1"/>
    <property type="molecule type" value="Genomic_DNA"/>
</dbReference>
<evidence type="ECO:0000313" key="2">
    <source>
        <dbReference type="Proteomes" id="UP000288388"/>
    </source>
</evidence>